<dbReference type="Proteomes" id="UP000247409">
    <property type="component" value="Unassembled WGS sequence"/>
</dbReference>
<comment type="caution">
    <text evidence="2">The sequence shown here is derived from an EMBL/GenBank/DDBJ whole genome shotgun (WGS) entry which is preliminary data.</text>
</comment>
<feature type="compositionally biased region" description="Low complexity" evidence="1">
    <location>
        <begin position="75"/>
        <end position="97"/>
    </location>
</feature>
<sequence>MAPRTLSATCDGWHTFNATIFDPVRIAAIAHLRYAPMRERGAIIMKGVNAAEFRVAHHSASGLWDIIPTVNSSPSSQQPLQSALTASLASATASESPNGHSESPQRKGSVEPPMLLPNERAVMSAVKRSATHRRFAITLIPNRHFMLHPSATGSRHFVLCELHAGPSIISSSPRTAQHPSDFEHNHDDENDDGVQVASFTCDGVWKRSYSIHIERLIPDELVVFCFWLVNLMNRRANRADPTHAAHASTKG</sequence>
<protein>
    <submittedName>
        <fullName evidence="2">Uncharacterized protein</fullName>
    </submittedName>
</protein>
<evidence type="ECO:0000313" key="3">
    <source>
        <dbReference type="Proteomes" id="UP000247409"/>
    </source>
</evidence>
<reference evidence="2 3" key="1">
    <citation type="journal article" date="2018" name="Mol. Biol. Evol.">
        <title>Analysis of the draft genome of the red seaweed Gracilariopsis chorda provides insights into genome size evolution in Rhodophyta.</title>
        <authorList>
            <person name="Lee J."/>
            <person name="Yang E.C."/>
            <person name="Graf L."/>
            <person name="Yang J.H."/>
            <person name="Qiu H."/>
            <person name="Zel Zion U."/>
            <person name="Chan C.X."/>
            <person name="Stephens T.G."/>
            <person name="Weber A.P.M."/>
            <person name="Boo G.H."/>
            <person name="Boo S.M."/>
            <person name="Kim K.M."/>
            <person name="Shin Y."/>
            <person name="Jung M."/>
            <person name="Lee S.J."/>
            <person name="Yim H.S."/>
            <person name="Lee J.H."/>
            <person name="Bhattacharya D."/>
            <person name="Yoon H.S."/>
        </authorList>
    </citation>
    <scope>NUCLEOTIDE SEQUENCE [LARGE SCALE GENOMIC DNA]</scope>
    <source>
        <strain evidence="2 3">SKKU-2015</strain>
        <tissue evidence="2">Whole body</tissue>
    </source>
</reference>
<keyword evidence="3" id="KW-1185">Reference proteome</keyword>
<feature type="region of interest" description="Disordered" evidence="1">
    <location>
        <begin position="75"/>
        <end position="115"/>
    </location>
</feature>
<dbReference type="EMBL" id="NBIV01000107">
    <property type="protein sequence ID" value="PXF43925.1"/>
    <property type="molecule type" value="Genomic_DNA"/>
</dbReference>
<evidence type="ECO:0000313" key="2">
    <source>
        <dbReference type="EMBL" id="PXF43925.1"/>
    </source>
</evidence>
<feature type="region of interest" description="Disordered" evidence="1">
    <location>
        <begin position="170"/>
        <end position="191"/>
    </location>
</feature>
<accession>A0A2V3IPB1</accession>
<dbReference type="AlphaFoldDB" id="A0A2V3IPB1"/>
<dbReference type="OrthoDB" id="10407581at2759"/>
<organism evidence="2 3">
    <name type="scientific">Gracilariopsis chorda</name>
    <dbReference type="NCBI Taxonomy" id="448386"/>
    <lineage>
        <taxon>Eukaryota</taxon>
        <taxon>Rhodophyta</taxon>
        <taxon>Florideophyceae</taxon>
        <taxon>Rhodymeniophycidae</taxon>
        <taxon>Gracilariales</taxon>
        <taxon>Gracilariaceae</taxon>
        <taxon>Gracilariopsis</taxon>
    </lineage>
</organism>
<gene>
    <name evidence="2" type="ORF">BWQ96_06294</name>
</gene>
<evidence type="ECO:0000256" key="1">
    <source>
        <dbReference type="SAM" id="MobiDB-lite"/>
    </source>
</evidence>
<proteinExistence type="predicted"/>
<name>A0A2V3IPB1_9FLOR</name>